<evidence type="ECO:0000256" key="4">
    <source>
        <dbReference type="ARBA" id="ARBA00022475"/>
    </source>
</evidence>
<comment type="subcellular location">
    <subcellularLocation>
        <location evidence="1">Cell membrane</location>
        <topology evidence="1">Multi-pass membrane protein</topology>
    </subcellularLocation>
</comment>
<feature type="transmembrane region" description="Helical" evidence="15">
    <location>
        <begin position="176"/>
        <end position="194"/>
    </location>
</feature>
<keyword evidence="9 15" id="KW-0067">ATP-binding</keyword>
<dbReference type="NCBIfam" id="TIGR01511">
    <property type="entry name" value="ATPase-IB1_Cu"/>
    <property type="match status" value="1"/>
</dbReference>
<keyword evidence="3" id="KW-0813">Transport</keyword>
<dbReference type="Proteomes" id="UP000605848">
    <property type="component" value="Unassembled WGS sequence"/>
</dbReference>
<dbReference type="Gene3D" id="3.30.70.100">
    <property type="match status" value="1"/>
</dbReference>
<dbReference type="NCBIfam" id="TIGR01525">
    <property type="entry name" value="ATPase-IB_hvy"/>
    <property type="match status" value="1"/>
</dbReference>
<dbReference type="NCBIfam" id="TIGR01494">
    <property type="entry name" value="ATPase_P-type"/>
    <property type="match status" value="1"/>
</dbReference>
<dbReference type="InterPro" id="IPR001757">
    <property type="entry name" value="P_typ_ATPase"/>
</dbReference>
<dbReference type="PANTHER" id="PTHR43520">
    <property type="entry name" value="ATP7, ISOFORM B"/>
    <property type="match status" value="1"/>
</dbReference>
<dbReference type="GO" id="GO:0005507">
    <property type="term" value="F:copper ion binding"/>
    <property type="evidence" value="ECO:0007669"/>
    <property type="project" value="TreeGrafter"/>
</dbReference>
<dbReference type="Gene3D" id="3.40.1110.10">
    <property type="entry name" value="Calcium-transporting ATPase, cytoplasmic domain N"/>
    <property type="match status" value="1"/>
</dbReference>
<dbReference type="Gene3D" id="2.70.150.10">
    <property type="entry name" value="Calcium-transporting ATPase, cytoplasmic transduction domain A"/>
    <property type="match status" value="1"/>
</dbReference>
<accession>A0A937D0K3</accession>
<feature type="domain" description="HMA" evidence="16">
    <location>
        <begin position="19"/>
        <end position="85"/>
    </location>
</feature>
<evidence type="ECO:0000256" key="5">
    <source>
        <dbReference type="ARBA" id="ARBA00022553"/>
    </source>
</evidence>
<dbReference type="InterPro" id="IPR023298">
    <property type="entry name" value="ATPase_P-typ_TM_dom_sf"/>
</dbReference>
<dbReference type="CDD" id="cd00371">
    <property type="entry name" value="HMA"/>
    <property type="match status" value="1"/>
</dbReference>
<name>A0A937D0K3_9HYPH</name>
<dbReference type="SUPFAM" id="SSF55008">
    <property type="entry name" value="HMA, heavy metal-associated domain"/>
    <property type="match status" value="1"/>
</dbReference>
<evidence type="ECO:0000259" key="16">
    <source>
        <dbReference type="PROSITE" id="PS50846"/>
    </source>
</evidence>
<dbReference type="InterPro" id="IPR018303">
    <property type="entry name" value="ATPase_P-typ_P_site"/>
</dbReference>
<evidence type="ECO:0000256" key="10">
    <source>
        <dbReference type="ARBA" id="ARBA00022842"/>
    </source>
</evidence>
<keyword evidence="13" id="KW-0406">Ion transport</keyword>
<proteinExistence type="inferred from homology"/>
<dbReference type="InterPro" id="IPR036163">
    <property type="entry name" value="HMA_dom_sf"/>
</dbReference>
<dbReference type="InterPro" id="IPR059000">
    <property type="entry name" value="ATPase_P-type_domA"/>
</dbReference>
<keyword evidence="11" id="KW-1278">Translocase</keyword>
<keyword evidence="7 15" id="KW-0479">Metal-binding</keyword>
<evidence type="ECO:0000313" key="18">
    <source>
        <dbReference type="Proteomes" id="UP000605848"/>
    </source>
</evidence>
<dbReference type="Gene3D" id="3.40.50.1000">
    <property type="entry name" value="HAD superfamily/HAD-like"/>
    <property type="match status" value="1"/>
</dbReference>
<dbReference type="EMBL" id="JAEQMY010000018">
    <property type="protein sequence ID" value="MBL0405107.1"/>
    <property type="molecule type" value="Genomic_DNA"/>
</dbReference>
<dbReference type="InterPro" id="IPR008250">
    <property type="entry name" value="ATPase_P-typ_transduc_dom_A_sf"/>
</dbReference>
<keyword evidence="6 15" id="KW-0812">Transmembrane</keyword>
<dbReference type="AlphaFoldDB" id="A0A937D0K3"/>
<dbReference type="Pfam" id="PF00403">
    <property type="entry name" value="HMA"/>
    <property type="match status" value="1"/>
</dbReference>
<evidence type="ECO:0000256" key="14">
    <source>
        <dbReference type="ARBA" id="ARBA00023136"/>
    </source>
</evidence>
<evidence type="ECO:0000256" key="8">
    <source>
        <dbReference type="ARBA" id="ARBA00022741"/>
    </source>
</evidence>
<dbReference type="Pfam" id="PF00702">
    <property type="entry name" value="Hydrolase"/>
    <property type="match status" value="1"/>
</dbReference>
<evidence type="ECO:0000256" key="1">
    <source>
        <dbReference type="ARBA" id="ARBA00004651"/>
    </source>
</evidence>
<keyword evidence="4 15" id="KW-1003">Cell membrane</keyword>
<evidence type="ECO:0000256" key="15">
    <source>
        <dbReference type="RuleBase" id="RU362081"/>
    </source>
</evidence>
<evidence type="ECO:0000256" key="7">
    <source>
        <dbReference type="ARBA" id="ARBA00022723"/>
    </source>
</evidence>
<feature type="transmembrane region" description="Helical" evidence="15">
    <location>
        <begin position="383"/>
        <end position="405"/>
    </location>
</feature>
<feature type="transmembrane region" description="Helical" evidence="15">
    <location>
        <begin position="102"/>
        <end position="127"/>
    </location>
</feature>
<dbReference type="InterPro" id="IPR036412">
    <property type="entry name" value="HAD-like_sf"/>
</dbReference>
<evidence type="ECO:0000256" key="12">
    <source>
        <dbReference type="ARBA" id="ARBA00022989"/>
    </source>
</evidence>
<dbReference type="PANTHER" id="PTHR43520:SF5">
    <property type="entry name" value="CATION-TRANSPORTING P-TYPE ATPASE-RELATED"/>
    <property type="match status" value="1"/>
</dbReference>
<comment type="similarity">
    <text evidence="2 15">Belongs to the cation transport ATPase (P-type) (TC 3.A.3) family. Type IB subfamily.</text>
</comment>
<dbReference type="RefSeq" id="WP_202060466.1">
    <property type="nucleotide sequence ID" value="NZ_JAEQMY010000018.1"/>
</dbReference>
<dbReference type="SUPFAM" id="SSF56784">
    <property type="entry name" value="HAD-like"/>
    <property type="match status" value="1"/>
</dbReference>
<dbReference type="PRINTS" id="PR00119">
    <property type="entry name" value="CATATPASE"/>
</dbReference>
<organism evidence="17 18">
    <name type="scientific">Microvirga aerilata</name>
    <dbReference type="NCBI Taxonomy" id="670292"/>
    <lineage>
        <taxon>Bacteria</taxon>
        <taxon>Pseudomonadati</taxon>
        <taxon>Pseudomonadota</taxon>
        <taxon>Alphaproteobacteria</taxon>
        <taxon>Hyphomicrobiales</taxon>
        <taxon>Methylobacteriaceae</taxon>
        <taxon>Microvirga</taxon>
    </lineage>
</organism>
<dbReference type="PROSITE" id="PS50846">
    <property type="entry name" value="HMA_2"/>
    <property type="match status" value="1"/>
</dbReference>
<dbReference type="GO" id="GO:0016887">
    <property type="term" value="F:ATP hydrolysis activity"/>
    <property type="evidence" value="ECO:0007669"/>
    <property type="project" value="InterPro"/>
</dbReference>
<evidence type="ECO:0000256" key="3">
    <source>
        <dbReference type="ARBA" id="ARBA00022448"/>
    </source>
</evidence>
<feature type="transmembrane region" description="Helical" evidence="15">
    <location>
        <begin position="356"/>
        <end position="377"/>
    </location>
</feature>
<feature type="transmembrane region" description="Helical" evidence="15">
    <location>
        <begin position="675"/>
        <end position="696"/>
    </location>
</feature>
<keyword evidence="12 15" id="KW-1133">Transmembrane helix</keyword>
<protein>
    <submittedName>
        <fullName evidence="17">Cadmium-translocating P-type ATPase</fullName>
    </submittedName>
</protein>
<dbReference type="SUPFAM" id="SSF81653">
    <property type="entry name" value="Calcium ATPase, transduction domain A"/>
    <property type="match status" value="1"/>
</dbReference>
<dbReference type="PROSITE" id="PS00154">
    <property type="entry name" value="ATPASE_E1_E2"/>
    <property type="match status" value="1"/>
</dbReference>
<keyword evidence="8 15" id="KW-0547">Nucleotide-binding</keyword>
<dbReference type="InterPro" id="IPR027256">
    <property type="entry name" value="P-typ_ATPase_IB"/>
</dbReference>
<dbReference type="InterPro" id="IPR006121">
    <property type="entry name" value="HMA_dom"/>
</dbReference>
<keyword evidence="18" id="KW-1185">Reference proteome</keyword>
<feature type="transmembrane region" description="Helical" evidence="15">
    <location>
        <begin position="200"/>
        <end position="218"/>
    </location>
</feature>
<evidence type="ECO:0000256" key="11">
    <source>
        <dbReference type="ARBA" id="ARBA00022967"/>
    </source>
</evidence>
<dbReference type="SUPFAM" id="SSF81665">
    <property type="entry name" value="Calcium ATPase, transmembrane domain M"/>
    <property type="match status" value="1"/>
</dbReference>
<dbReference type="GO" id="GO:0005524">
    <property type="term" value="F:ATP binding"/>
    <property type="evidence" value="ECO:0007669"/>
    <property type="project" value="UniProtKB-UniRule"/>
</dbReference>
<dbReference type="GO" id="GO:0043682">
    <property type="term" value="F:P-type divalent copper transporter activity"/>
    <property type="evidence" value="ECO:0007669"/>
    <property type="project" value="TreeGrafter"/>
</dbReference>
<evidence type="ECO:0000313" key="17">
    <source>
        <dbReference type="EMBL" id="MBL0405107.1"/>
    </source>
</evidence>
<dbReference type="InterPro" id="IPR023214">
    <property type="entry name" value="HAD_sf"/>
</dbReference>
<feature type="transmembrane region" description="Helical" evidence="15">
    <location>
        <begin position="139"/>
        <end position="156"/>
    </location>
</feature>
<keyword evidence="5" id="KW-0597">Phosphoprotein</keyword>
<dbReference type="GO" id="GO:0055070">
    <property type="term" value="P:copper ion homeostasis"/>
    <property type="evidence" value="ECO:0007669"/>
    <property type="project" value="TreeGrafter"/>
</dbReference>
<reference evidence="17" key="1">
    <citation type="submission" date="2021-01" db="EMBL/GenBank/DDBJ databases">
        <title>Microvirga sp.</title>
        <authorList>
            <person name="Kim M.K."/>
        </authorList>
    </citation>
    <scope>NUCLEOTIDE SEQUENCE</scope>
    <source>
        <strain evidence="17">5420S-16</strain>
    </source>
</reference>
<evidence type="ECO:0000256" key="9">
    <source>
        <dbReference type="ARBA" id="ARBA00022840"/>
    </source>
</evidence>
<dbReference type="InterPro" id="IPR023299">
    <property type="entry name" value="ATPase_P-typ_cyto_dom_N"/>
</dbReference>
<evidence type="ECO:0000256" key="13">
    <source>
        <dbReference type="ARBA" id="ARBA00023065"/>
    </source>
</evidence>
<keyword evidence="14 15" id="KW-0472">Membrane</keyword>
<dbReference type="NCBIfam" id="TIGR01512">
    <property type="entry name" value="ATPase-IB2_Cd"/>
    <property type="match status" value="1"/>
</dbReference>
<keyword evidence="10" id="KW-0460">Magnesium</keyword>
<sequence>MAETLDLSIYVKRQDDGTAHLDLAVEGIDCAACIDEIESGLHRLAGVVDARLNYTNHRLAVEWRDGELAPAQVVEELQRLGYRAHPFLARLVEEEEDRRAKWLLRCLAVAGFASMNIMLLAVSVWSGNVTDITPETRDFFHWLAALIALPAVAYAGQPFFRSAMNALRNGRTNMDVPIVIGILLALTVSVVETVNSAEHTYFDSVVMLLFFLLCGRYLDQAMRRKTRAVASNLASFRAEVAHRMEDDGEIVLVPTAALKSGDRVLVRPGERIVADGVVLAGNSEVDESLVTGETAHRAVRAESQVYAGSMNYNGTLTLRITAAGKGTLLDDVERLLENAAAAKSRYVRLADRVAKVYAPVVHTAAAITALTWIATGASIHDALITAIAVLIITCPCALALAVPVVQVVASGSLFRAGVFLNTGDAFERLAKVDTIVFDKTGTLTLPTMSVINAGDLEPDLLEAACRLALSSRHPLASAVARMARDRRPYDDVVEEPGQGVRTVVNGQEMRLGSPVFCGAQGIADITTQTDPVASVIAFCWGGKQAVLLVRQALRPDARLVLQNLREHGFDCRILSGDRPEAVAPIAATLGIAAWRGGCKPADKIEALEALKAEGRKVLMVGDGLNDAPALAAAHVSLSPISAADLTQAHADAVFLGDKLKPVQDTIEIARRAHGLMLQNLGIALVYNLIAVPLAFLGCVTPLVAALAMSGSSTIVTLNALRARGRTPAPSAGPAAQPQPVLAALGA</sequence>
<comment type="caution">
    <text evidence="17">The sequence shown here is derived from an EMBL/GenBank/DDBJ whole genome shotgun (WGS) entry which is preliminary data.</text>
</comment>
<evidence type="ECO:0000256" key="6">
    <source>
        <dbReference type="ARBA" id="ARBA00022692"/>
    </source>
</evidence>
<dbReference type="Pfam" id="PF00122">
    <property type="entry name" value="E1-E2_ATPase"/>
    <property type="match status" value="1"/>
</dbReference>
<gene>
    <name evidence="17" type="primary">cadA</name>
    <name evidence="17" type="ORF">JKG68_14125</name>
</gene>
<evidence type="ECO:0000256" key="2">
    <source>
        <dbReference type="ARBA" id="ARBA00006024"/>
    </source>
</evidence>
<dbReference type="GO" id="GO:0005886">
    <property type="term" value="C:plasma membrane"/>
    <property type="evidence" value="ECO:0007669"/>
    <property type="project" value="UniProtKB-SubCell"/>
</dbReference>